<dbReference type="Proteomes" id="UP001375240">
    <property type="component" value="Unassembled WGS sequence"/>
</dbReference>
<dbReference type="AlphaFoldDB" id="A0AAV9VDU8"/>
<evidence type="ECO:0000313" key="2">
    <source>
        <dbReference type="EMBL" id="KAK6359978.1"/>
    </source>
</evidence>
<feature type="transmembrane region" description="Helical" evidence="1">
    <location>
        <begin position="163"/>
        <end position="183"/>
    </location>
</feature>
<evidence type="ECO:0008006" key="4">
    <source>
        <dbReference type="Google" id="ProtNLM"/>
    </source>
</evidence>
<feature type="transmembrane region" description="Helical" evidence="1">
    <location>
        <begin position="67"/>
        <end position="86"/>
    </location>
</feature>
<dbReference type="PANTHER" id="PTHR12242:SF1">
    <property type="entry name" value="MYND-TYPE DOMAIN-CONTAINING PROTEIN"/>
    <property type="match status" value="1"/>
</dbReference>
<keyword evidence="1" id="KW-0472">Membrane</keyword>
<dbReference type="GO" id="GO:0016020">
    <property type="term" value="C:membrane"/>
    <property type="evidence" value="ECO:0007669"/>
    <property type="project" value="TreeGrafter"/>
</dbReference>
<gene>
    <name evidence="2" type="ORF">TWF696_001099</name>
</gene>
<name>A0AAV9VDU8_9PEZI</name>
<feature type="transmembrane region" description="Helical" evidence="1">
    <location>
        <begin position="20"/>
        <end position="47"/>
    </location>
</feature>
<keyword evidence="1" id="KW-0812">Transmembrane</keyword>
<feature type="transmembrane region" description="Helical" evidence="1">
    <location>
        <begin position="203"/>
        <end position="228"/>
    </location>
</feature>
<sequence>MSRFYEFSHVTSAHQLSRFFTSWLLPAPLFLAYRAFLCLYAVLVIIISNSLTPSDAGSRFSYFTWLTYWGITCYLIVSVAHTFSYWRYGRAWLEDWGKPLQFLHVLYYSTVVVLPWTVTAVYWAVLFDQFDTEYEAWSNISVHALNAVIAFLEIVIPRTEPLPWVHILFFLPILGGYLGIAYITKATQGFYTYSFLDPNRSGAGVTAAYIVGILVGTVLLFSIVKGLVWVRLWATERKLGFVGKFSERDPRREIRGGDVEEEFEEIKVTV</sequence>
<accession>A0AAV9VDU8</accession>
<dbReference type="EMBL" id="JAVHNQ010000001">
    <property type="protein sequence ID" value="KAK6359978.1"/>
    <property type="molecule type" value="Genomic_DNA"/>
</dbReference>
<keyword evidence="1" id="KW-1133">Transmembrane helix</keyword>
<evidence type="ECO:0000313" key="3">
    <source>
        <dbReference type="Proteomes" id="UP001375240"/>
    </source>
</evidence>
<evidence type="ECO:0000256" key="1">
    <source>
        <dbReference type="SAM" id="Phobius"/>
    </source>
</evidence>
<dbReference type="PANTHER" id="PTHR12242">
    <property type="entry name" value="OS02G0130600 PROTEIN-RELATED"/>
    <property type="match status" value="1"/>
</dbReference>
<protein>
    <recommendedName>
        <fullName evidence="4">FAR-17a/AIG1-like protein</fullName>
    </recommendedName>
</protein>
<feature type="transmembrane region" description="Helical" evidence="1">
    <location>
        <begin position="137"/>
        <end position="156"/>
    </location>
</feature>
<comment type="caution">
    <text evidence="2">The sequence shown here is derived from an EMBL/GenBank/DDBJ whole genome shotgun (WGS) entry which is preliminary data.</text>
</comment>
<keyword evidence="3" id="KW-1185">Reference proteome</keyword>
<reference evidence="2 3" key="1">
    <citation type="submission" date="2019-10" db="EMBL/GenBank/DDBJ databases">
        <authorList>
            <person name="Palmer J.M."/>
        </authorList>
    </citation>
    <scope>NUCLEOTIDE SEQUENCE [LARGE SCALE GENOMIC DNA]</scope>
    <source>
        <strain evidence="2 3">TWF696</strain>
    </source>
</reference>
<organism evidence="2 3">
    <name type="scientific">Orbilia brochopaga</name>
    <dbReference type="NCBI Taxonomy" id="3140254"/>
    <lineage>
        <taxon>Eukaryota</taxon>
        <taxon>Fungi</taxon>
        <taxon>Dikarya</taxon>
        <taxon>Ascomycota</taxon>
        <taxon>Pezizomycotina</taxon>
        <taxon>Orbiliomycetes</taxon>
        <taxon>Orbiliales</taxon>
        <taxon>Orbiliaceae</taxon>
        <taxon>Orbilia</taxon>
    </lineage>
</organism>
<proteinExistence type="predicted"/>
<feature type="transmembrane region" description="Helical" evidence="1">
    <location>
        <begin position="106"/>
        <end position="125"/>
    </location>
</feature>